<dbReference type="InterPro" id="IPR036412">
    <property type="entry name" value="HAD-like_sf"/>
</dbReference>
<dbReference type="InterPro" id="IPR013954">
    <property type="entry name" value="PNK3P"/>
</dbReference>
<dbReference type="Pfam" id="PF13671">
    <property type="entry name" value="AAA_33"/>
    <property type="match status" value="1"/>
</dbReference>
<organism evidence="1 2">
    <name type="scientific">Neolentinus lepideus HHB14362 ss-1</name>
    <dbReference type="NCBI Taxonomy" id="1314782"/>
    <lineage>
        <taxon>Eukaryota</taxon>
        <taxon>Fungi</taxon>
        <taxon>Dikarya</taxon>
        <taxon>Basidiomycota</taxon>
        <taxon>Agaricomycotina</taxon>
        <taxon>Agaricomycetes</taxon>
        <taxon>Gloeophyllales</taxon>
        <taxon>Gloeophyllaceae</taxon>
        <taxon>Neolentinus</taxon>
    </lineage>
</organism>
<dbReference type="Pfam" id="PF08645">
    <property type="entry name" value="PNK3P"/>
    <property type="match status" value="1"/>
</dbReference>
<dbReference type="OrthoDB" id="19045at2759"/>
<feature type="non-terminal residue" evidence="1">
    <location>
        <position position="1"/>
    </location>
</feature>
<proteinExistence type="predicted"/>
<name>A0A165VNJ2_9AGAM</name>
<dbReference type="PANTHER" id="PTHR12083">
    <property type="entry name" value="BIFUNCTIONAL POLYNUCLEOTIDE PHOSPHATASE/KINASE"/>
    <property type="match status" value="1"/>
</dbReference>
<keyword evidence="2" id="KW-1185">Reference proteome</keyword>
<dbReference type="Gene3D" id="3.40.50.300">
    <property type="entry name" value="P-loop containing nucleotide triphosphate hydrolases"/>
    <property type="match status" value="1"/>
</dbReference>
<dbReference type="GO" id="GO:0046403">
    <property type="term" value="F:polynucleotide 3'-phosphatase activity"/>
    <property type="evidence" value="ECO:0007669"/>
    <property type="project" value="TreeGrafter"/>
</dbReference>
<dbReference type="FunFam" id="3.40.50.300:FF:000737">
    <property type="entry name" value="Bifunctional polynucleotide phosphatase/kinase"/>
    <property type="match status" value="1"/>
</dbReference>
<dbReference type="Gene3D" id="3.40.50.1000">
    <property type="entry name" value="HAD superfamily/HAD-like"/>
    <property type="match status" value="1"/>
</dbReference>
<dbReference type="GO" id="GO:0003690">
    <property type="term" value="F:double-stranded DNA binding"/>
    <property type="evidence" value="ECO:0007669"/>
    <property type="project" value="TreeGrafter"/>
</dbReference>
<dbReference type="InterPro" id="IPR006551">
    <property type="entry name" value="Polynucleotide_phosphatase"/>
</dbReference>
<dbReference type="STRING" id="1314782.A0A165VNJ2"/>
<dbReference type="SUPFAM" id="SSF52540">
    <property type="entry name" value="P-loop containing nucleoside triphosphate hydrolases"/>
    <property type="match status" value="1"/>
</dbReference>
<reference evidence="1 2" key="1">
    <citation type="journal article" date="2016" name="Mol. Biol. Evol.">
        <title>Comparative Genomics of Early-Diverging Mushroom-Forming Fungi Provides Insights into the Origins of Lignocellulose Decay Capabilities.</title>
        <authorList>
            <person name="Nagy L.G."/>
            <person name="Riley R."/>
            <person name="Tritt A."/>
            <person name="Adam C."/>
            <person name="Daum C."/>
            <person name="Floudas D."/>
            <person name="Sun H."/>
            <person name="Yadav J.S."/>
            <person name="Pangilinan J."/>
            <person name="Larsson K.H."/>
            <person name="Matsuura K."/>
            <person name="Barry K."/>
            <person name="Labutti K."/>
            <person name="Kuo R."/>
            <person name="Ohm R.A."/>
            <person name="Bhattacharya S.S."/>
            <person name="Shirouzu T."/>
            <person name="Yoshinaga Y."/>
            <person name="Martin F.M."/>
            <person name="Grigoriev I.V."/>
            <person name="Hibbett D.S."/>
        </authorList>
    </citation>
    <scope>NUCLEOTIDE SEQUENCE [LARGE SCALE GENOMIC DNA]</scope>
    <source>
        <strain evidence="1 2">HHB14362 ss-1</strain>
    </source>
</reference>
<dbReference type="FunCoup" id="A0A165VNJ2">
    <property type="interactions" value="163"/>
</dbReference>
<protein>
    <submittedName>
        <fullName evidence="1">PNK3P-domain-containing protein</fullName>
    </submittedName>
</protein>
<accession>A0A165VNJ2</accession>
<dbReference type="InterPro" id="IPR006549">
    <property type="entry name" value="HAD-SF_hydro_IIIA"/>
</dbReference>
<dbReference type="PANTHER" id="PTHR12083:SF9">
    <property type="entry name" value="BIFUNCTIONAL POLYNUCLEOTIDE PHOSPHATASE_KINASE"/>
    <property type="match status" value="1"/>
</dbReference>
<dbReference type="SUPFAM" id="SSF56784">
    <property type="entry name" value="HAD-like"/>
    <property type="match status" value="1"/>
</dbReference>
<dbReference type="GO" id="GO:0046404">
    <property type="term" value="F:ATP-dependent polydeoxyribonucleotide 5'-hydroxyl-kinase activity"/>
    <property type="evidence" value="ECO:0007669"/>
    <property type="project" value="TreeGrafter"/>
</dbReference>
<dbReference type="NCBIfam" id="TIGR01664">
    <property type="entry name" value="DNA-3'-Pase"/>
    <property type="match status" value="1"/>
</dbReference>
<dbReference type="AlphaFoldDB" id="A0A165VNJ2"/>
<dbReference type="NCBIfam" id="TIGR01662">
    <property type="entry name" value="HAD-SF-IIIA"/>
    <property type="match status" value="1"/>
</dbReference>
<dbReference type="GO" id="GO:0006281">
    <property type="term" value="P:DNA repair"/>
    <property type="evidence" value="ECO:0007669"/>
    <property type="project" value="TreeGrafter"/>
</dbReference>
<dbReference type="InterPro" id="IPR027417">
    <property type="entry name" value="P-loop_NTPase"/>
</dbReference>
<evidence type="ECO:0000313" key="1">
    <source>
        <dbReference type="EMBL" id="KZT29942.1"/>
    </source>
</evidence>
<dbReference type="InParanoid" id="A0A165VNJ2"/>
<dbReference type="InterPro" id="IPR023214">
    <property type="entry name" value="HAD_sf"/>
</dbReference>
<gene>
    <name evidence="1" type="ORF">NEOLEDRAFT_1055786</name>
</gene>
<evidence type="ECO:0000313" key="2">
    <source>
        <dbReference type="Proteomes" id="UP000076761"/>
    </source>
</evidence>
<sequence>FHWQTSLGLKRSCLYGTNLNPQTAAKVAAFDLDGTIIKSSFGKGKGAKKGSSGPAFEWWRPTIPNKLREINSQGFAVVIISNQNLKPALLAEWKKKIPLIADALSDVPFRLFAATAKDGYRKPMPGMWYELERMFADDGVQIDKSASFYVGDAAGRAGDFASTDRKWALNVEIPFFTPEEYLLRLQPVPYKLPGFNVSSLPSLPPIAPTSKPIIAPPNTTKSKPELILFVGYPSLGKSTYYRRHFQSAGYVHINQDTLGTRQKCVKAVEEALHAGESCVVDNTNRDQATRKVYVDVAKRKDAPLSRCFWFNGSMELAWHNNLYRAFNMPPSQAEKEPKRDLVPYLAYTSFRGAFEEPKADEGFEEVRTVNWVFEGDEEERRRWSMWLQIDGK</sequence>
<dbReference type="EMBL" id="KV425553">
    <property type="protein sequence ID" value="KZT29942.1"/>
    <property type="molecule type" value="Genomic_DNA"/>
</dbReference>
<dbReference type="Proteomes" id="UP000076761">
    <property type="component" value="Unassembled WGS sequence"/>
</dbReference>